<dbReference type="GO" id="GO:0005829">
    <property type="term" value="C:cytosol"/>
    <property type="evidence" value="ECO:0007669"/>
    <property type="project" value="TreeGrafter"/>
</dbReference>
<dbReference type="InterPro" id="IPR036390">
    <property type="entry name" value="WH_DNA-bd_sf"/>
</dbReference>
<dbReference type="EMBL" id="MPJZ01000042">
    <property type="protein sequence ID" value="OLU45829.1"/>
    <property type="molecule type" value="Genomic_DNA"/>
</dbReference>
<evidence type="ECO:0000313" key="3">
    <source>
        <dbReference type="Proteomes" id="UP000069771"/>
    </source>
</evidence>
<dbReference type="InterPro" id="IPR000944">
    <property type="entry name" value="Tscrpt_reg_Rrf2"/>
</dbReference>
<dbReference type="GeneID" id="78478472"/>
<proteinExistence type="predicted"/>
<reference evidence="1 3" key="1">
    <citation type="journal article" date="2016" name="Gut Pathog.">
        <title>Whole genome sequencing of "Faecalibaculum rodentium" ALO17, isolated from C57BL/6J laboratory mouse feces.</title>
        <authorList>
            <person name="Lim S."/>
            <person name="Chang D.H."/>
            <person name="Ahn S."/>
            <person name="Kim B.C."/>
        </authorList>
    </citation>
    <scope>NUCLEOTIDE SEQUENCE [LARGE SCALE GENOMIC DNA]</scope>
    <source>
        <strain evidence="1 3">Alo17</strain>
    </source>
</reference>
<dbReference type="STRING" id="1702221.AALO17_18330"/>
<evidence type="ECO:0000313" key="1">
    <source>
        <dbReference type="EMBL" id="AMK54967.1"/>
    </source>
</evidence>
<evidence type="ECO:0000313" key="4">
    <source>
        <dbReference type="Proteomes" id="UP000186758"/>
    </source>
</evidence>
<dbReference type="Proteomes" id="UP000186758">
    <property type="component" value="Unassembled WGS sequence"/>
</dbReference>
<dbReference type="Gene3D" id="1.10.10.10">
    <property type="entry name" value="Winged helix-like DNA-binding domain superfamily/Winged helix DNA-binding domain"/>
    <property type="match status" value="1"/>
</dbReference>
<accession>A0A140DWE0</accession>
<dbReference type="OrthoDB" id="213028at2"/>
<dbReference type="Proteomes" id="UP000069771">
    <property type="component" value="Chromosome"/>
</dbReference>
<dbReference type="AlphaFoldDB" id="A0A140DWE0"/>
<organism evidence="1 3">
    <name type="scientific">Faecalibaculum rodentium</name>
    <dbReference type="NCBI Taxonomy" id="1702221"/>
    <lineage>
        <taxon>Bacteria</taxon>
        <taxon>Bacillati</taxon>
        <taxon>Bacillota</taxon>
        <taxon>Erysipelotrichia</taxon>
        <taxon>Erysipelotrichales</taxon>
        <taxon>Erysipelotrichaceae</taxon>
        <taxon>Faecalibaculum</taxon>
    </lineage>
</organism>
<dbReference type="RefSeq" id="WP_067558049.1">
    <property type="nucleotide sequence ID" value="NZ_CAJTBG010000034.1"/>
</dbReference>
<keyword evidence="3" id="KW-1185">Reference proteome</keyword>
<protein>
    <submittedName>
        <fullName evidence="1">Transcriptional regulator BadM/Rrf2 family</fullName>
    </submittedName>
</protein>
<reference evidence="2 4" key="2">
    <citation type="submission" date="2016-11" db="EMBL/GenBank/DDBJ databases">
        <title>Description of two novel members of the family Erysipelotrichaceae: Ileibacterium lipovorans gen. nov., sp. nov. and Dubosiella newyorkensis, gen. nov., sp. nov.</title>
        <authorList>
            <person name="Cox L.M."/>
            <person name="Sohn J."/>
            <person name="Tyrrell K.L."/>
            <person name="Citron D.M."/>
            <person name="Lawson P.A."/>
            <person name="Patel N.B."/>
            <person name="Iizumi T."/>
            <person name="Perez-Perez G.I."/>
            <person name="Goldstein E.J."/>
            <person name="Blaser M.J."/>
        </authorList>
    </citation>
    <scope>NUCLEOTIDE SEQUENCE [LARGE SCALE GENOMIC DNA]</scope>
    <source>
        <strain evidence="2 4">NYU-BL-K8</strain>
    </source>
</reference>
<dbReference type="GO" id="GO:0003700">
    <property type="term" value="F:DNA-binding transcription factor activity"/>
    <property type="evidence" value="ECO:0007669"/>
    <property type="project" value="TreeGrafter"/>
</dbReference>
<dbReference type="KEGG" id="fro:AALO17_18330"/>
<dbReference type="InterPro" id="IPR036388">
    <property type="entry name" value="WH-like_DNA-bd_sf"/>
</dbReference>
<dbReference type="Pfam" id="PF02082">
    <property type="entry name" value="Rrf2"/>
    <property type="match status" value="1"/>
</dbReference>
<evidence type="ECO:0000313" key="2">
    <source>
        <dbReference type="EMBL" id="OLU45829.1"/>
    </source>
</evidence>
<dbReference type="SUPFAM" id="SSF46785">
    <property type="entry name" value="Winged helix' DNA-binding domain"/>
    <property type="match status" value="1"/>
</dbReference>
<gene>
    <name evidence="1" type="ORF">AALO17_18330</name>
    <name evidence="2" type="ORF">BO223_03490</name>
</gene>
<name>A0A140DWE0_9FIRM</name>
<dbReference type="PROSITE" id="PS51197">
    <property type="entry name" value="HTH_RRF2_2"/>
    <property type="match status" value="1"/>
</dbReference>
<dbReference type="PANTHER" id="PTHR33221:SF15">
    <property type="entry name" value="HTH-TYPE TRANSCRIPTIONAL REGULATOR YWGB-RELATED"/>
    <property type="match status" value="1"/>
</dbReference>
<sequence>MQYSTRTADAVHILVLIALHEGNLSSQALAKSTASSPAHIRKLMSQLRNGGLLSSCRGKADPVLLRAPGEISLLDIYRIMEHETPLLHLDTHTNPDCREGVHIQYALQEQYDALQNAFESRMAQVSLQDIMDRFEERRTQTRGH</sequence>
<dbReference type="EMBL" id="CP011391">
    <property type="protein sequence ID" value="AMK54967.1"/>
    <property type="molecule type" value="Genomic_DNA"/>
</dbReference>
<dbReference type="PANTHER" id="PTHR33221">
    <property type="entry name" value="WINGED HELIX-TURN-HELIX TRANSCRIPTIONAL REGULATOR, RRF2 FAMILY"/>
    <property type="match status" value="1"/>
</dbReference>